<organism evidence="1 2">
    <name type="scientific">Hydnomerulius pinastri MD-312</name>
    <dbReference type="NCBI Taxonomy" id="994086"/>
    <lineage>
        <taxon>Eukaryota</taxon>
        <taxon>Fungi</taxon>
        <taxon>Dikarya</taxon>
        <taxon>Basidiomycota</taxon>
        <taxon>Agaricomycotina</taxon>
        <taxon>Agaricomycetes</taxon>
        <taxon>Agaricomycetidae</taxon>
        <taxon>Boletales</taxon>
        <taxon>Boletales incertae sedis</taxon>
        <taxon>Leucogyrophana</taxon>
    </lineage>
</organism>
<evidence type="ECO:0000313" key="1">
    <source>
        <dbReference type="EMBL" id="KIJ62959.1"/>
    </source>
</evidence>
<keyword evidence="2" id="KW-1185">Reference proteome</keyword>
<dbReference type="AlphaFoldDB" id="A0A0C9VBB9"/>
<name>A0A0C9VBB9_9AGAM</name>
<reference evidence="1 2" key="1">
    <citation type="submission" date="2014-04" db="EMBL/GenBank/DDBJ databases">
        <title>Evolutionary Origins and Diversification of the Mycorrhizal Mutualists.</title>
        <authorList>
            <consortium name="DOE Joint Genome Institute"/>
            <consortium name="Mycorrhizal Genomics Consortium"/>
            <person name="Kohler A."/>
            <person name="Kuo A."/>
            <person name="Nagy L.G."/>
            <person name="Floudas D."/>
            <person name="Copeland A."/>
            <person name="Barry K.W."/>
            <person name="Cichocki N."/>
            <person name="Veneault-Fourrey C."/>
            <person name="LaButti K."/>
            <person name="Lindquist E.A."/>
            <person name="Lipzen A."/>
            <person name="Lundell T."/>
            <person name="Morin E."/>
            <person name="Murat C."/>
            <person name="Riley R."/>
            <person name="Ohm R."/>
            <person name="Sun H."/>
            <person name="Tunlid A."/>
            <person name="Henrissat B."/>
            <person name="Grigoriev I.V."/>
            <person name="Hibbett D.S."/>
            <person name="Martin F."/>
        </authorList>
    </citation>
    <scope>NUCLEOTIDE SEQUENCE [LARGE SCALE GENOMIC DNA]</scope>
    <source>
        <strain evidence="1 2">MD-312</strain>
    </source>
</reference>
<dbReference type="Proteomes" id="UP000053820">
    <property type="component" value="Unassembled WGS sequence"/>
</dbReference>
<dbReference type="HOGENOM" id="CLU_2158767_0_0_1"/>
<sequence length="109" mass="11239">MNNATVVQMCCAELVSAGFAATLSTSPQTPPLVDCTINSTDPSSFQTQFISCSNHLGIYTENAMVSCFDLGEPPQPTSGGAHVIGLKGVVAIALVLLGPVVQSVLDGVW</sequence>
<protein>
    <submittedName>
        <fullName evidence="1">Uncharacterized protein</fullName>
    </submittedName>
</protein>
<gene>
    <name evidence="1" type="ORF">HYDPIDRAFT_114095</name>
</gene>
<dbReference type="EMBL" id="KN839853">
    <property type="protein sequence ID" value="KIJ62959.1"/>
    <property type="molecule type" value="Genomic_DNA"/>
</dbReference>
<proteinExistence type="predicted"/>
<evidence type="ECO:0000313" key="2">
    <source>
        <dbReference type="Proteomes" id="UP000053820"/>
    </source>
</evidence>
<accession>A0A0C9VBB9</accession>